<feature type="transmembrane region" description="Helical" evidence="1">
    <location>
        <begin position="221"/>
        <end position="239"/>
    </location>
</feature>
<keyword evidence="1" id="KW-0472">Membrane</keyword>
<keyword evidence="1" id="KW-1133">Transmembrane helix</keyword>
<dbReference type="OrthoDB" id="9797976at2"/>
<dbReference type="PANTHER" id="PTHR36111">
    <property type="entry name" value="INNER MEMBRANE PROTEIN-RELATED"/>
    <property type="match status" value="1"/>
</dbReference>
<accession>A0A1B1YCR4</accession>
<name>A0A1B1YCR4_THEST</name>
<keyword evidence="1" id="KW-0812">Transmembrane</keyword>
<gene>
    <name evidence="2" type="ORF">CSTERTH_05620</name>
</gene>
<dbReference type="InterPro" id="IPR007563">
    <property type="entry name" value="DUF554"/>
</dbReference>
<feature type="transmembrane region" description="Helical" evidence="1">
    <location>
        <begin position="138"/>
        <end position="158"/>
    </location>
</feature>
<feature type="transmembrane region" description="Helical" evidence="1">
    <location>
        <begin position="70"/>
        <end position="91"/>
    </location>
</feature>
<dbReference type="EMBL" id="CP014672">
    <property type="protein sequence ID" value="ANW98550.1"/>
    <property type="molecule type" value="Genomic_DNA"/>
</dbReference>
<evidence type="ECO:0000256" key="1">
    <source>
        <dbReference type="SAM" id="Phobius"/>
    </source>
</evidence>
<feature type="transmembrane region" description="Helical" evidence="1">
    <location>
        <begin position="165"/>
        <end position="185"/>
    </location>
</feature>
<evidence type="ECO:0000313" key="3">
    <source>
        <dbReference type="Proteomes" id="UP000092971"/>
    </source>
</evidence>
<dbReference type="PANTHER" id="PTHR36111:SF2">
    <property type="entry name" value="INNER MEMBRANE PROTEIN"/>
    <property type="match status" value="1"/>
</dbReference>
<sequence length="241" mass="25520">MVGLGTIINTIGIIGGGLSGMFFGKFLKERHQEALKMSCGISVLFIGIAGAMEGMLTVNDNVISSGQTMLITLCLAIGTLIGEIIDIEHLFERFGEWLRLKTGNSNDNSFVNAFVTASLTVCIGAMAIVGAIQDGITGNWSILATKAILDFIIVMVMTCSLGKGCMFSAVPVFIFEGVITALSSLLKPIMTDLAMKYLSLVGSVLIFCVGLNLVWGKKIKVANMLPAIVLAVIAAFLPVSF</sequence>
<feature type="transmembrane region" description="Helical" evidence="1">
    <location>
        <begin position="111"/>
        <end position="132"/>
    </location>
</feature>
<evidence type="ECO:0008006" key="4">
    <source>
        <dbReference type="Google" id="ProtNLM"/>
    </source>
</evidence>
<proteinExistence type="predicted"/>
<evidence type="ECO:0000313" key="2">
    <source>
        <dbReference type="EMBL" id="ANW98550.1"/>
    </source>
</evidence>
<feature type="transmembrane region" description="Helical" evidence="1">
    <location>
        <begin position="39"/>
        <end position="58"/>
    </location>
</feature>
<dbReference type="AlphaFoldDB" id="A0A1B1YCR4"/>
<dbReference type="Proteomes" id="UP000092971">
    <property type="component" value="Chromosome"/>
</dbReference>
<feature type="transmembrane region" description="Helical" evidence="1">
    <location>
        <begin position="6"/>
        <end position="27"/>
    </location>
</feature>
<protein>
    <recommendedName>
        <fullName evidence="4">DUF554 domain-containing protein</fullName>
    </recommendedName>
</protein>
<organism evidence="2 3">
    <name type="scientific">Thermoclostridium stercorarium subsp. thermolacticum DSM 2910</name>
    <dbReference type="NCBI Taxonomy" id="1121336"/>
    <lineage>
        <taxon>Bacteria</taxon>
        <taxon>Bacillati</taxon>
        <taxon>Bacillota</taxon>
        <taxon>Clostridia</taxon>
        <taxon>Eubacteriales</taxon>
        <taxon>Oscillospiraceae</taxon>
        <taxon>Thermoclostridium</taxon>
    </lineage>
</organism>
<feature type="transmembrane region" description="Helical" evidence="1">
    <location>
        <begin position="197"/>
        <end position="214"/>
    </location>
</feature>
<reference evidence="2 3" key="1">
    <citation type="submission" date="2016-02" db="EMBL/GenBank/DDBJ databases">
        <title>Comparison of Clostridium stercorarium subspecies using comparative genomics and transcriptomics.</title>
        <authorList>
            <person name="Schellenberg J."/>
            <person name="Thallinger G."/>
            <person name="Levin D.B."/>
            <person name="Zhang X."/>
            <person name="Alvare G."/>
            <person name="Fristensky B."/>
            <person name="Sparling R."/>
        </authorList>
    </citation>
    <scope>NUCLEOTIDE SEQUENCE [LARGE SCALE GENOMIC DNA]</scope>
    <source>
        <strain evidence="2 3">DSM 2910</strain>
    </source>
</reference>
<dbReference type="RefSeq" id="WP_015358866.1">
    <property type="nucleotide sequence ID" value="NZ_CP014672.1"/>
</dbReference>
<dbReference type="Pfam" id="PF04474">
    <property type="entry name" value="DUF554"/>
    <property type="match status" value="1"/>
</dbReference>